<sequence length="121" mass="13593">MPPANNDKPPPLQPPPPLPPTPPTPPTPPLLPPSHPTSAARDKVQERDRMGREREVSSCTCRFNVPHFNQWRSESRREVVSGMRAMRCHARDTPQHSQMPLSLSLKYTYYTLTVSVEGEGS</sequence>
<keyword evidence="3" id="KW-1185">Reference proteome</keyword>
<evidence type="ECO:0000313" key="2">
    <source>
        <dbReference type="EMBL" id="MPC74744.1"/>
    </source>
</evidence>
<feature type="region of interest" description="Disordered" evidence="1">
    <location>
        <begin position="1"/>
        <end position="57"/>
    </location>
</feature>
<comment type="caution">
    <text evidence="2">The sequence shown here is derived from an EMBL/GenBank/DDBJ whole genome shotgun (WGS) entry which is preliminary data.</text>
</comment>
<evidence type="ECO:0000313" key="3">
    <source>
        <dbReference type="Proteomes" id="UP000324222"/>
    </source>
</evidence>
<reference evidence="2 3" key="1">
    <citation type="submission" date="2019-05" db="EMBL/GenBank/DDBJ databases">
        <title>Another draft genome of Portunus trituberculatus and its Hox gene families provides insights of decapod evolution.</title>
        <authorList>
            <person name="Jeong J.-H."/>
            <person name="Song I."/>
            <person name="Kim S."/>
            <person name="Choi T."/>
            <person name="Kim D."/>
            <person name="Ryu S."/>
            <person name="Kim W."/>
        </authorList>
    </citation>
    <scope>NUCLEOTIDE SEQUENCE [LARGE SCALE GENOMIC DNA]</scope>
    <source>
        <tissue evidence="2">Muscle</tissue>
    </source>
</reference>
<dbReference type="AlphaFoldDB" id="A0A5B7I1Y5"/>
<dbReference type="EMBL" id="VSRR010039626">
    <property type="protein sequence ID" value="MPC74744.1"/>
    <property type="molecule type" value="Genomic_DNA"/>
</dbReference>
<gene>
    <name evidence="2" type="ORF">E2C01_069119</name>
</gene>
<organism evidence="2 3">
    <name type="scientific">Portunus trituberculatus</name>
    <name type="common">Swimming crab</name>
    <name type="synonym">Neptunus trituberculatus</name>
    <dbReference type="NCBI Taxonomy" id="210409"/>
    <lineage>
        <taxon>Eukaryota</taxon>
        <taxon>Metazoa</taxon>
        <taxon>Ecdysozoa</taxon>
        <taxon>Arthropoda</taxon>
        <taxon>Crustacea</taxon>
        <taxon>Multicrustacea</taxon>
        <taxon>Malacostraca</taxon>
        <taxon>Eumalacostraca</taxon>
        <taxon>Eucarida</taxon>
        <taxon>Decapoda</taxon>
        <taxon>Pleocyemata</taxon>
        <taxon>Brachyura</taxon>
        <taxon>Eubrachyura</taxon>
        <taxon>Portunoidea</taxon>
        <taxon>Portunidae</taxon>
        <taxon>Portuninae</taxon>
        <taxon>Portunus</taxon>
    </lineage>
</organism>
<name>A0A5B7I1Y5_PORTR</name>
<accession>A0A5B7I1Y5</accession>
<proteinExistence type="predicted"/>
<dbReference type="Proteomes" id="UP000324222">
    <property type="component" value="Unassembled WGS sequence"/>
</dbReference>
<protein>
    <submittedName>
        <fullName evidence="2">Uncharacterized protein</fullName>
    </submittedName>
</protein>
<evidence type="ECO:0000256" key="1">
    <source>
        <dbReference type="SAM" id="MobiDB-lite"/>
    </source>
</evidence>
<feature type="compositionally biased region" description="Basic and acidic residues" evidence="1">
    <location>
        <begin position="40"/>
        <end position="56"/>
    </location>
</feature>
<feature type="compositionally biased region" description="Pro residues" evidence="1">
    <location>
        <begin position="1"/>
        <end position="35"/>
    </location>
</feature>